<proteinExistence type="predicted"/>
<feature type="chain" id="PRO_5019253568" evidence="1">
    <location>
        <begin position="23"/>
        <end position="358"/>
    </location>
</feature>
<dbReference type="AlphaFoldDB" id="A0A450SZ76"/>
<sequence length="358" mass="39462">MNKKPLVSAMVILTLAVSQSFAGTKFGNDENMWFSIGAGVRTSFNTIEDATSNDTDDFELDSIRLYLNGQIVKNLKFTFNAEREIDGNVRMLDGIARLEFNDALNIWLGRFLPPSDRSNLSGPYYLGTWDFPIAQAFPNIYAGRDNGAAVWGHMMDGKFKYQVGAFQGSDGAGSANDSNNLLYAGKATINFWEPEGGYYNASTYYGEKEVLTFGLTTMQQSDATGTVTNRGDFSGWSADLLMEKKLDTAGVVSLEGAYYDYDLDNLSWSGDTGGPIQGDGYFVLAGYLFPRAIGIGKLRPHIRHESFDADTNPNMKRTTLGLTYVMKGHNARITAVVGETDNGSNTRNFFRIGVQLQY</sequence>
<dbReference type="SUPFAM" id="SSF56935">
    <property type="entry name" value="Porins"/>
    <property type="match status" value="1"/>
</dbReference>
<keyword evidence="1" id="KW-0732">Signal</keyword>
<reference evidence="2" key="1">
    <citation type="submission" date="2019-02" db="EMBL/GenBank/DDBJ databases">
        <authorList>
            <person name="Gruber-Vodicka R. H."/>
            <person name="Seah K. B. B."/>
        </authorList>
    </citation>
    <scope>NUCLEOTIDE SEQUENCE</scope>
    <source>
        <strain evidence="2">BECK_BZ106</strain>
    </source>
</reference>
<accession>A0A450SZ76</accession>
<gene>
    <name evidence="2" type="ORF">BECKFW1821B_GA0114236_104810</name>
</gene>
<name>A0A450SZ76_9GAMM</name>
<dbReference type="InterPro" id="IPR023614">
    <property type="entry name" value="Porin_dom_sf"/>
</dbReference>
<organism evidence="2">
    <name type="scientific">Candidatus Kentrum sp. FW</name>
    <dbReference type="NCBI Taxonomy" id="2126338"/>
    <lineage>
        <taxon>Bacteria</taxon>
        <taxon>Pseudomonadati</taxon>
        <taxon>Pseudomonadota</taxon>
        <taxon>Gammaproteobacteria</taxon>
        <taxon>Candidatus Kentrum</taxon>
    </lineage>
</organism>
<evidence type="ECO:0000256" key="1">
    <source>
        <dbReference type="SAM" id="SignalP"/>
    </source>
</evidence>
<dbReference type="Gene3D" id="2.40.160.10">
    <property type="entry name" value="Porin"/>
    <property type="match status" value="1"/>
</dbReference>
<feature type="signal peptide" evidence="1">
    <location>
        <begin position="1"/>
        <end position="22"/>
    </location>
</feature>
<dbReference type="EMBL" id="CAADFD010000048">
    <property type="protein sequence ID" value="VFJ59517.1"/>
    <property type="molecule type" value="Genomic_DNA"/>
</dbReference>
<evidence type="ECO:0000313" key="2">
    <source>
        <dbReference type="EMBL" id="VFJ59517.1"/>
    </source>
</evidence>
<protein>
    <submittedName>
        <fullName evidence="2">Short chain amide porin</fullName>
    </submittedName>
</protein>